<dbReference type="Pfam" id="PF04185">
    <property type="entry name" value="Phosphoesterase"/>
    <property type="match status" value="1"/>
</dbReference>
<dbReference type="AlphaFoldDB" id="A0A139BT58"/>
<name>A0A139BT58_9PROT</name>
<dbReference type="PANTHER" id="PTHR31956:SF1">
    <property type="entry name" value="NON-SPECIFIC PHOSPHOLIPASE C1"/>
    <property type="match status" value="1"/>
</dbReference>
<dbReference type="EMBL" id="LSLI01000048">
    <property type="protein sequence ID" value="KXS31945.1"/>
    <property type="molecule type" value="Genomic_DNA"/>
</dbReference>
<organism evidence="2 3">
    <name type="scientific">Candidatus Gallionella acididurans</name>
    <dbReference type="NCBI Taxonomy" id="1796491"/>
    <lineage>
        <taxon>Bacteria</taxon>
        <taxon>Pseudomonadati</taxon>
        <taxon>Pseudomonadota</taxon>
        <taxon>Betaproteobacteria</taxon>
        <taxon>Nitrosomonadales</taxon>
        <taxon>Gallionellaceae</taxon>
        <taxon>Gallionella</taxon>
    </lineage>
</organism>
<gene>
    <name evidence="2" type="ORF">AWT59_1906</name>
</gene>
<evidence type="ECO:0000313" key="3">
    <source>
        <dbReference type="Proteomes" id="UP000070578"/>
    </source>
</evidence>
<feature type="non-terminal residue" evidence="2">
    <location>
        <position position="1"/>
    </location>
</feature>
<accession>A0A139BT58</accession>
<protein>
    <submittedName>
        <fullName evidence="2">Phosphoesterase</fullName>
    </submittedName>
</protein>
<reference evidence="2 3" key="1">
    <citation type="submission" date="2016-02" db="EMBL/GenBank/DDBJ databases">
        <authorList>
            <person name="Wen L."/>
            <person name="He K."/>
            <person name="Yang H."/>
        </authorList>
    </citation>
    <scope>NUCLEOTIDE SEQUENCE [LARGE SCALE GENOMIC DNA]</scope>
    <source>
        <strain evidence="2">ShG14-8</strain>
    </source>
</reference>
<evidence type="ECO:0000313" key="2">
    <source>
        <dbReference type="EMBL" id="KXS31945.1"/>
    </source>
</evidence>
<sequence length="122" mass="13695">STAIMITFDEGGSYYDSGYIQPVDFFGDGARVPLIVVSPYSEGGRVDHTYYDHASIVKFIEHNWDLEPISNRSRDNLPNPRQLPDNPYVPVNSPAIGDLFPMFVFHSSDSRRIGNNPFGPMN</sequence>
<comment type="caution">
    <text evidence="2">The sequence shown here is derived from an EMBL/GenBank/DDBJ whole genome shotgun (WGS) entry which is preliminary data.</text>
</comment>
<evidence type="ECO:0000256" key="1">
    <source>
        <dbReference type="ARBA" id="ARBA00022801"/>
    </source>
</evidence>
<dbReference type="InterPro" id="IPR017850">
    <property type="entry name" value="Alkaline_phosphatase_core_sf"/>
</dbReference>
<dbReference type="Gene3D" id="3.40.720.10">
    <property type="entry name" value="Alkaline Phosphatase, subunit A"/>
    <property type="match status" value="1"/>
</dbReference>
<dbReference type="GO" id="GO:0042578">
    <property type="term" value="F:phosphoric ester hydrolase activity"/>
    <property type="evidence" value="ECO:0007669"/>
    <property type="project" value="UniProtKB-ARBA"/>
</dbReference>
<dbReference type="PANTHER" id="PTHR31956">
    <property type="entry name" value="NON-SPECIFIC PHOSPHOLIPASE C4-RELATED"/>
    <property type="match status" value="1"/>
</dbReference>
<dbReference type="PATRIC" id="fig|1796491.3.peg.2080"/>
<reference evidence="2 3" key="2">
    <citation type="submission" date="2016-03" db="EMBL/GenBank/DDBJ databases">
        <title>New uncultured bacterium of the family Gallionellaceae from acid mine drainage: description and reconstruction of genome based on metagenomic analysis of microbial community.</title>
        <authorList>
            <person name="Kadnikov V."/>
            <person name="Ivasenko D."/>
            <person name="Beletsky A."/>
            <person name="Mardanov A."/>
            <person name="Danilova E."/>
            <person name="Pimenov N."/>
            <person name="Karnachuk O."/>
            <person name="Ravin N."/>
        </authorList>
    </citation>
    <scope>NUCLEOTIDE SEQUENCE [LARGE SCALE GENOMIC DNA]</scope>
    <source>
        <strain evidence="2">ShG14-8</strain>
    </source>
</reference>
<dbReference type="Proteomes" id="UP000070578">
    <property type="component" value="Unassembled WGS sequence"/>
</dbReference>
<dbReference type="InterPro" id="IPR007312">
    <property type="entry name" value="Phosphoesterase"/>
</dbReference>
<proteinExistence type="predicted"/>
<keyword evidence="1" id="KW-0378">Hydrolase</keyword>